<sequence length="116" mass="13120">MAITHELHKEGQNQMKPRSNLMNNKALNMKVEMMKHLATSPTSIFSKLGDEKKKHMAKAPSKRHAKAHSLPEQLKEAQKQSAKAAWEYTKVLYGSNLPKQFNEALKKLAVVSKRVA</sequence>
<accession>A0ACB9J6X5</accession>
<organism evidence="1 2">
    <name type="scientific">Smallanthus sonchifolius</name>
    <dbReference type="NCBI Taxonomy" id="185202"/>
    <lineage>
        <taxon>Eukaryota</taxon>
        <taxon>Viridiplantae</taxon>
        <taxon>Streptophyta</taxon>
        <taxon>Embryophyta</taxon>
        <taxon>Tracheophyta</taxon>
        <taxon>Spermatophyta</taxon>
        <taxon>Magnoliopsida</taxon>
        <taxon>eudicotyledons</taxon>
        <taxon>Gunneridae</taxon>
        <taxon>Pentapetalae</taxon>
        <taxon>asterids</taxon>
        <taxon>campanulids</taxon>
        <taxon>Asterales</taxon>
        <taxon>Asteraceae</taxon>
        <taxon>Asteroideae</taxon>
        <taxon>Heliantheae alliance</taxon>
        <taxon>Millerieae</taxon>
        <taxon>Smallanthus</taxon>
    </lineage>
</organism>
<reference evidence="2" key="1">
    <citation type="journal article" date="2022" name="Mol. Ecol. Resour.">
        <title>The genomes of chicory, endive, great burdock and yacon provide insights into Asteraceae palaeo-polyploidization history and plant inulin production.</title>
        <authorList>
            <person name="Fan W."/>
            <person name="Wang S."/>
            <person name="Wang H."/>
            <person name="Wang A."/>
            <person name="Jiang F."/>
            <person name="Liu H."/>
            <person name="Zhao H."/>
            <person name="Xu D."/>
            <person name="Zhang Y."/>
        </authorList>
    </citation>
    <scope>NUCLEOTIDE SEQUENCE [LARGE SCALE GENOMIC DNA]</scope>
    <source>
        <strain evidence="2">cv. Yunnan</strain>
    </source>
</reference>
<name>A0ACB9J6X5_9ASTR</name>
<comment type="caution">
    <text evidence="1">The sequence shown here is derived from an EMBL/GenBank/DDBJ whole genome shotgun (WGS) entry which is preliminary data.</text>
</comment>
<keyword evidence="2" id="KW-1185">Reference proteome</keyword>
<evidence type="ECO:0000313" key="1">
    <source>
        <dbReference type="EMBL" id="KAI3815330.1"/>
    </source>
</evidence>
<protein>
    <submittedName>
        <fullName evidence="1">Uncharacterized protein</fullName>
    </submittedName>
</protein>
<dbReference type="Proteomes" id="UP001056120">
    <property type="component" value="Linkage Group LG05"/>
</dbReference>
<dbReference type="EMBL" id="CM042022">
    <property type="protein sequence ID" value="KAI3815330.1"/>
    <property type="molecule type" value="Genomic_DNA"/>
</dbReference>
<reference evidence="1 2" key="2">
    <citation type="journal article" date="2022" name="Mol. Ecol. Resour.">
        <title>The genomes of chicory, endive, great burdock and yacon provide insights into Asteraceae paleo-polyploidization history and plant inulin production.</title>
        <authorList>
            <person name="Fan W."/>
            <person name="Wang S."/>
            <person name="Wang H."/>
            <person name="Wang A."/>
            <person name="Jiang F."/>
            <person name="Liu H."/>
            <person name="Zhao H."/>
            <person name="Xu D."/>
            <person name="Zhang Y."/>
        </authorList>
    </citation>
    <scope>NUCLEOTIDE SEQUENCE [LARGE SCALE GENOMIC DNA]</scope>
    <source>
        <strain evidence="2">cv. Yunnan</strain>
        <tissue evidence="1">Leaves</tissue>
    </source>
</reference>
<gene>
    <name evidence="1" type="ORF">L1987_14993</name>
</gene>
<proteinExistence type="predicted"/>
<evidence type="ECO:0000313" key="2">
    <source>
        <dbReference type="Proteomes" id="UP001056120"/>
    </source>
</evidence>